<evidence type="ECO:0000256" key="8">
    <source>
        <dbReference type="ARBA" id="ARBA00023242"/>
    </source>
</evidence>
<dbReference type="Pfam" id="PF00583">
    <property type="entry name" value="Acetyltransf_1"/>
    <property type="match status" value="1"/>
</dbReference>
<reference evidence="13 14" key="1">
    <citation type="submission" date="2018-05" db="EMBL/GenBank/DDBJ databases">
        <title>Draft genome sequence of Scytalidium lignicola DSM 105466, a ubiquitous saprotrophic fungus.</title>
        <authorList>
            <person name="Buettner E."/>
            <person name="Gebauer A.M."/>
            <person name="Hofrichter M."/>
            <person name="Liers C."/>
            <person name="Kellner H."/>
        </authorList>
    </citation>
    <scope>NUCLEOTIDE SEQUENCE [LARGE SCALE GENOMIC DNA]</scope>
    <source>
        <strain evidence="13 14">DSM 105466</strain>
    </source>
</reference>
<comment type="catalytic activity">
    <reaction evidence="11">
        <text>N-terminal L-seryl-[histone H4] + acetyl-CoA = N-terminal N(alpha)-acetyl-L-seryl-[histone H4] + CoA + H(+)</text>
        <dbReference type="Rhea" id="RHEA:50596"/>
        <dbReference type="Rhea" id="RHEA-COMP:12740"/>
        <dbReference type="Rhea" id="RHEA-COMP:12743"/>
        <dbReference type="ChEBI" id="CHEBI:15378"/>
        <dbReference type="ChEBI" id="CHEBI:57287"/>
        <dbReference type="ChEBI" id="CHEBI:57288"/>
        <dbReference type="ChEBI" id="CHEBI:64738"/>
        <dbReference type="ChEBI" id="CHEBI:83690"/>
        <dbReference type="EC" id="2.3.1.257"/>
    </reaction>
</comment>
<dbReference type="STRING" id="5539.A0A3E2HGV8"/>
<comment type="caution">
    <text evidence="13">The sequence shown here is derived from an EMBL/GenBank/DDBJ whole genome shotgun (WGS) entry which is preliminary data.</text>
</comment>
<dbReference type="GO" id="GO:0005737">
    <property type="term" value="C:cytoplasm"/>
    <property type="evidence" value="ECO:0007669"/>
    <property type="project" value="UniProtKB-SubCell"/>
</dbReference>
<evidence type="ECO:0000256" key="7">
    <source>
        <dbReference type="ARBA" id="ARBA00022679"/>
    </source>
</evidence>
<dbReference type="Gene3D" id="3.40.50.1820">
    <property type="entry name" value="alpha/beta hydrolase"/>
    <property type="match status" value="1"/>
</dbReference>
<dbReference type="InterPro" id="IPR000182">
    <property type="entry name" value="GNAT_dom"/>
</dbReference>
<dbReference type="Proteomes" id="UP000258309">
    <property type="component" value="Unassembled WGS sequence"/>
</dbReference>
<dbReference type="PANTHER" id="PTHR20531">
    <property type="entry name" value="N-ALPHA-ACETYLTRANSFERASE 40"/>
    <property type="match status" value="1"/>
</dbReference>
<dbReference type="GO" id="GO:0005634">
    <property type="term" value="C:nucleus"/>
    <property type="evidence" value="ECO:0007669"/>
    <property type="project" value="UniProtKB-SubCell"/>
</dbReference>
<dbReference type="InterPro" id="IPR029058">
    <property type="entry name" value="AB_hydrolase_fold"/>
</dbReference>
<evidence type="ECO:0000313" key="13">
    <source>
        <dbReference type="EMBL" id="RFU32565.1"/>
    </source>
</evidence>
<comment type="similarity">
    <text evidence="3">Belongs to the acetyltransferase family. NAA40 subfamily.</text>
</comment>
<feature type="non-terminal residue" evidence="13">
    <location>
        <position position="1"/>
    </location>
</feature>
<evidence type="ECO:0000256" key="11">
    <source>
        <dbReference type="ARBA" id="ARBA00049524"/>
    </source>
</evidence>
<dbReference type="PANTHER" id="PTHR20531:SF1">
    <property type="entry name" value="N-ALPHA-ACETYLTRANSFERASE 40"/>
    <property type="match status" value="1"/>
</dbReference>
<sequence length="550" mass="62795">MVSSTQDPIDDANSKDDEQFIEDFLPSREQWSSWKHPLTGLRYDLTLLRAKAMPENDFDACFKLVEHSSAEDYKKSEQGWKPRAKRKEMKLLDLKYILVKREGQIEGFVSLMPTYEDDYPVVYCYEIHLSTDLQGQVDSSLTSHGYELMTSRTGLGSLLMQYLEIIGSKISTVSKIMLTCFKRNQKAMRFYQKLGYSRDEFSPAPKILRNGTIVEPDYEILDHESYPYTVWKLVPTQEGRFPVAKGRGGPFNVSWEVHGEGDIKLVWVMGLGAIKTLKFGHEMGDKYSCLVLDNRGMGESDKPLLRYSTSEMAKDLLEILEHLGWTSKRQLHVIGVSMGGMIAQELGLLIPDRICSLNLISTAAAIENTTTFIENLRNRINMFIPKSLDRSLEDVSKSLFAQAWLDKPDDAELPNSNTPKVILPPSGAYPAFKTNYERWAAQELTKRLDSEAYQRKGFMLQAIAAGWHHKSAAQLKELGDKVGRERIVVLHGTEDRMITVYHGKKLIEMLNPGVGIIREGFGHVFMMEDTKWYNELMEQQIKKTEDMSKE</sequence>
<dbReference type="GO" id="GO:0010485">
    <property type="term" value="F:histone H4 acetyltransferase activity"/>
    <property type="evidence" value="ECO:0007669"/>
    <property type="project" value="InterPro"/>
</dbReference>
<feature type="non-terminal residue" evidence="13">
    <location>
        <position position="550"/>
    </location>
</feature>
<dbReference type="EMBL" id="NCSJ02000052">
    <property type="protein sequence ID" value="RFU32565.1"/>
    <property type="molecule type" value="Genomic_DNA"/>
</dbReference>
<evidence type="ECO:0000259" key="12">
    <source>
        <dbReference type="PROSITE" id="PS51186"/>
    </source>
</evidence>
<evidence type="ECO:0000256" key="2">
    <source>
        <dbReference type="ARBA" id="ARBA00004496"/>
    </source>
</evidence>
<gene>
    <name evidence="13" type="ORF">B7463_g3783</name>
</gene>
<keyword evidence="7" id="KW-0808">Transferase</keyword>
<dbReference type="EC" id="2.3.1.257" evidence="4"/>
<accession>A0A3E2HGV8</accession>
<evidence type="ECO:0000256" key="10">
    <source>
        <dbReference type="ARBA" id="ARBA00047821"/>
    </source>
</evidence>
<name>A0A3E2HGV8_SCYLI</name>
<comment type="catalytic activity">
    <reaction evidence="10">
        <text>N-terminal L-seryl-[histone H2A] + acetyl-CoA = N-terminal N(alpha)-acetyl-L-seryl-[histone H2A] + CoA + H(+)</text>
        <dbReference type="Rhea" id="RHEA:50600"/>
        <dbReference type="Rhea" id="RHEA-COMP:12742"/>
        <dbReference type="Rhea" id="RHEA-COMP:12744"/>
        <dbReference type="ChEBI" id="CHEBI:15378"/>
        <dbReference type="ChEBI" id="CHEBI:57287"/>
        <dbReference type="ChEBI" id="CHEBI:57288"/>
        <dbReference type="ChEBI" id="CHEBI:64738"/>
        <dbReference type="ChEBI" id="CHEBI:83690"/>
        <dbReference type="EC" id="2.3.1.257"/>
    </reaction>
</comment>
<dbReference type="GO" id="GO:0043998">
    <property type="term" value="F:histone H2A acetyltransferase activity"/>
    <property type="evidence" value="ECO:0007669"/>
    <property type="project" value="InterPro"/>
</dbReference>
<organism evidence="13 14">
    <name type="scientific">Scytalidium lignicola</name>
    <name type="common">Hyphomycete</name>
    <dbReference type="NCBI Taxonomy" id="5539"/>
    <lineage>
        <taxon>Eukaryota</taxon>
        <taxon>Fungi</taxon>
        <taxon>Dikarya</taxon>
        <taxon>Ascomycota</taxon>
        <taxon>Pezizomycotina</taxon>
        <taxon>Leotiomycetes</taxon>
        <taxon>Leotiomycetes incertae sedis</taxon>
        <taxon>Scytalidium</taxon>
    </lineage>
</organism>
<keyword evidence="8" id="KW-0539">Nucleus</keyword>
<dbReference type="GO" id="GO:1990189">
    <property type="term" value="F:protein N-terminal-serine acetyltransferase activity"/>
    <property type="evidence" value="ECO:0007669"/>
    <property type="project" value="UniProtKB-EC"/>
</dbReference>
<dbReference type="SUPFAM" id="SSF53474">
    <property type="entry name" value="alpha/beta-Hydrolases"/>
    <property type="match status" value="1"/>
</dbReference>
<evidence type="ECO:0000256" key="5">
    <source>
        <dbReference type="ARBA" id="ARBA00015043"/>
    </source>
</evidence>
<dbReference type="SUPFAM" id="SSF55729">
    <property type="entry name" value="Acyl-CoA N-acyltransferases (Nat)"/>
    <property type="match status" value="1"/>
</dbReference>
<evidence type="ECO:0000256" key="9">
    <source>
        <dbReference type="ARBA" id="ARBA00023315"/>
    </source>
</evidence>
<dbReference type="InterPro" id="IPR039949">
    <property type="entry name" value="NAA40"/>
</dbReference>
<evidence type="ECO:0000256" key="1">
    <source>
        <dbReference type="ARBA" id="ARBA00004123"/>
    </source>
</evidence>
<keyword evidence="9" id="KW-0012">Acyltransferase</keyword>
<proteinExistence type="inferred from homology"/>
<dbReference type="Gene3D" id="3.40.630.30">
    <property type="match status" value="1"/>
</dbReference>
<dbReference type="Pfam" id="PF00561">
    <property type="entry name" value="Abhydrolase_1"/>
    <property type="match status" value="1"/>
</dbReference>
<evidence type="ECO:0000256" key="3">
    <source>
        <dbReference type="ARBA" id="ARBA00008870"/>
    </source>
</evidence>
<feature type="domain" description="N-acetyltransferase" evidence="12">
    <location>
        <begin position="48"/>
        <end position="219"/>
    </location>
</feature>
<dbReference type="OrthoDB" id="19657at2759"/>
<dbReference type="InterPro" id="IPR000073">
    <property type="entry name" value="AB_hydrolase_1"/>
</dbReference>
<evidence type="ECO:0000256" key="6">
    <source>
        <dbReference type="ARBA" id="ARBA00022490"/>
    </source>
</evidence>
<comment type="subcellular location">
    <subcellularLocation>
        <location evidence="2">Cytoplasm</location>
    </subcellularLocation>
    <subcellularLocation>
        <location evidence="1">Nucleus</location>
    </subcellularLocation>
</comment>
<protein>
    <recommendedName>
        <fullName evidence="5">N-alpha-acetyltransferase 40</fullName>
        <ecNumber evidence="4">2.3.1.257</ecNumber>
    </recommendedName>
</protein>
<keyword evidence="6" id="KW-0963">Cytoplasm</keyword>
<dbReference type="InterPro" id="IPR016181">
    <property type="entry name" value="Acyl_CoA_acyltransferase"/>
</dbReference>
<dbReference type="AlphaFoldDB" id="A0A3E2HGV8"/>
<evidence type="ECO:0000256" key="4">
    <source>
        <dbReference type="ARBA" id="ARBA00012950"/>
    </source>
</evidence>
<keyword evidence="14" id="KW-1185">Reference proteome</keyword>
<evidence type="ECO:0000313" key="14">
    <source>
        <dbReference type="Proteomes" id="UP000258309"/>
    </source>
</evidence>
<dbReference type="PROSITE" id="PS51186">
    <property type="entry name" value="GNAT"/>
    <property type="match status" value="1"/>
</dbReference>